<feature type="region of interest" description="Disordered" evidence="1">
    <location>
        <begin position="21"/>
        <end position="42"/>
    </location>
</feature>
<comment type="caution">
    <text evidence="2">The sequence shown here is derived from an EMBL/GenBank/DDBJ whole genome shotgun (WGS) entry which is preliminary data.</text>
</comment>
<dbReference type="EMBL" id="JARKIB010000073">
    <property type="protein sequence ID" value="KAJ7748381.1"/>
    <property type="molecule type" value="Genomic_DNA"/>
</dbReference>
<gene>
    <name evidence="2" type="ORF">B0H16DRAFT_1461660</name>
</gene>
<organism evidence="2 3">
    <name type="scientific">Mycena metata</name>
    <dbReference type="NCBI Taxonomy" id="1033252"/>
    <lineage>
        <taxon>Eukaryota</taxon>
        <taxon>Fungi</taxon>
        <taxon>Dikarya</taxon>
        <taxon>Basidiomycota</taxon>
        <taxon>Agaricomycotina</taxon>
        <taxon>Agaricomycetes</taxon>
        <taxon>Agaricomycetidae</taxon>
        <taxon>Agaricales</taxon>
        <taxon>Marasmiineae</taxon>
        <taxon>Mycenaceae</taxon>
        <taxon>Mycena</taxon>
    </lineage>
</organism>
<proteinExistence type="predicted"/>
<dbReference type="AlphaFoldDB" id="A0AAD7IQI3"/>
<evidence type="ECO:0000256" key="1">
    <source>
        <dbReference type="SAM" id="MobiDB-lite"/>
    </source>
</evidence>
<dbReference type="Proteomes" id="UP001215598">
    <property type="component" value="Unassembled WGS sequence"/>
</dbReference>
<protein>
    <submittedName>
        <fullName evidence="2">Uncharacterized protein</fullName>
    </submittedName>
</protein>
<evidence type="ECO:0000313" key="3">
    <source>
        <dbReference type="Proteomes" id="UP001215598"/>
    </source>
</evidence>
<sequence length="178" mass="19867">MILRQLSLDFQDKLIPNVAGSDDGECSGTAHRGEQRHVGDGGIVSTSRRHRRWLIRVQIIAPYGRLCENDPTLPRAWLGLKKTGNEVHFKRLSLAEVPRKGDTEHSPVGITTQPVIVHLNLCWANLHYNSGLTACSIPPARAKKKALFMALLGVRVNQQMLYSNTDNGWSLPDGHFNR</sequence>
<reference evidence="2" key="1">
    <citation type="submission" date="2023-03" db="EMBL/GenBank/DDBJ databases">
        <title>Massive genome expansion in bonnet fungi (Mycena s.s.) driven by repeated elements and novel gene families across ecological guilds.</title>
        <authorList>
            <consortium name="Lawrence Berkeley National Laboratory"/>
            <person name="Harder C.B."/>
            <person name="Miyauchi S."/>
            <person name="Viragh M."/>
            <person name="Kuo A."/>
            <person name="Thoen E."/>
            <person name="Andreopoulos B."/>
            <person name="Lu D."/>
            <person name="Skrede I."/>
            <person name="Drula E."/>
            <person name="Henrissat B."/>
            <person name="Morin E."/>
            <person name="Kohler A."/>
            <person name="Barry K."/>
            <person name="LaButti K."/>
            <person name="Morin E."/>
            <person name="Salamov A."/>
            <person name="Lipzen A."/>
            <person name="Mereny Z."/>
            <person name="Hegedus B."/>
            <person name="Baldrian P."/>
            <person name="Stursova M."/>
            <person name="Weitz H."/>
            <person name="Taylor A."/>
            <person name="Grigoriev I.V."/>
            <person name="Nagy L.G."/>
            <person name="Martin F."/>
            <person name="Kauserud H."/>
        </authorList>
    </citation>
    <scope>NUCLEOTIDE SEQUENCE</scope>
    <source>
        <strain evidence="2">CBHHK182m</strain>
    </source>
</reference>
<evidence type="ECO:0000313" key="2">
    <source>
        <dbReference type="EMBL" id="KAJ7748381.1"/>
    </source>
</evidence>
<name>A0AAD7IQI3_9AGAR</name>
<accession>A0AAD7IQI3</accession>
<keyword evidence="3" id="KW-1185">Reference proteome</keyword>